<accession>A0ABU6L7B9</accession>
<keyword evidence="2" id="KW-1185">Reference proteome</keyword>
<reference evidence="1 2" key="1">
    <citation type="submission" date="2024-01" db="EMBL/GenBank/DDBJ databases">
        <title>Active colonisers of the gastrointestinal tract of Atlantic salmon farmed in a warm water region.</title>
        <authorList>
            <person name="Bowman J.P."/>
        </authorList>
    </citation>
    <scope>NUCLEOTIDE SEQUENCE [LARGE SCALE GENOMIC DNA]</scope>
    <source>
        <strain evidence="1 2">S3MW1</strain>
    </source>
</reference>
<dbReference type="EMBL" id="JAYXUG010000005">
    <property type="protein sequence ID" value="MEC6831917.1"/>
    <property type="molecule type" value="Genomic_DNA"/>
</dbReference>
<proteinExistence type="predicted"/>
<evidence type="ECO:0000313" key="2">
    <source>
        <dbReference type="Proteomes" id="UP001306119"/>
    </source>
</evidence>
<dbReference type="Proteomes" id="UP001306119">
    <property type="component" value="Unassembled WGS sequence"/>
</dbReference>
<gene>
    <name evidence="1" type="ORF">VXS06_09105</name>
</gene>
<name>A0ABU6L7B9_9GAMM</name>
<comment type="caution">
    <text evidence="1">The sequence shown here is derived from an EMBL/GenBank/DDBJ whole genome shotgun (WGS) entry which is preliminary data.</text>
</comment>
<organism evidence="1 2">
    <name type="scientific">Photobacterium toruni</name>
    <dbReference type="NCBI Taxonomy" id="1935446"/>
    <lineage>
        <taxon>Bacteria</taxon>
        <taxon>Pseudomonadati</taxon>
        <taxon>Pseudomonadota</taxon>
        <taxon>Gammaproteobacteria</taxon>
        <taxon>Vibrionales</taxon>
        <taxon>Vibrionaceae</taxon>
        <taxon>Photobacterium</taxon>
    </lineage>
</organism>
<protein>
    <submittedName>
        <fullName evidence="1">Uncharacterized protein</fullName>
    </submittedName>
</protein>
<evidence type="ECO:0000313" key="1">
    <source>
        <dbReference type="EMBL" id="MEC6831917.1"/>
    </source>
</evidence>
<sequence>MDTLLQQAQSIATAAKKLSLEIKATKATTTPAKQIMLELAQLAINNTNCWLYLSVDLAANSFVSCADVYSVDSYRQVDGASCRFSSLMLDESAFLADLLAYKKKVLANIELAKEQQRLVEEKCA</sequence>
<dbReference type="RefSeq" id="WP_327774732.1">
    <property type="nucleotide sequence ID" value="NZ_JAYXUG010000005.1"/>
</dbReference>